<accession>A0A7K0G044</accession>
<comment type="similarity">
    <text evidence="1">Belongs to the 'phage' integrase family.</text>
</comment>
<name>A0A7K0G044_9SPHI</name>
<dbReference type="PROSITE" id="PS51898">
    <property type="entry name" value="TYR_RECOMBINASE"/>
    <property type="match status" value="1"/>
</dbReference>
<dbReference type="GO" id="GO:0003677">
    <property type="term" value="F:DNA binding"/>
    <property type="evidence" value="ECO:0007669"/>
    <property type="project" value="UniProtKB-UniRule"/>
</dbReference>
<keyword evidence="4" id="KW-0233">DNA recombination</keyword>
<dbReference type="InterPro" id="IPR025269">
    <property type="entry name" value="SAM-like_dom"/>
</dbReference>
<dbReference type="Pfam" id="PF17293">
    <property type="entry name" value="Arm-DNA-bind_5"/>
    <property type="match status" value="1"/>
</dbReference>
<dbReference type="SUPFAM" id="SSF56349">
    <property type="entry name" value="DNA breaking-rejoining enzymes"/>
    <property type="match status" value="1"/>
</dbReference>
<dbReference type="Pfam" id="PF00589">
    <property type="entry name" value="Phage_integrase"/>
    <property type="match status" value="1"/>
</dbReference>
<dbReference type="InterPro" id="IPR035386">
    <property type="entry name" value="Arm-DNA-bind_5"/>
</dbReference>
<evidence type="ECO:0000259" key="7">
    <source>
        <dbReference type="PROSITE" id="PS51900"/>
    </source>
</evidence>
<sequence length="426" mass="49986">MYHYELQFPSFFYLKRSKKLLKGEVMPIYLRITVNGKHSEYSVGREIIPTYWSTIKGRGIGQKDEIKELNDYLDTLASKVCRFHTALIEKEEEVTTLVLRDHLTGKNSSNYTLLKIYQKHNDNLEKLIGKGYSYSTFQSYQSSIRHVKQFLQLKYEVQDINIKKVDFKFITDYELFLRIDRGNNAMSARKYIVHLKKIMLYCLGAGWIVGNPFLNYRNTAKAKARTFLNMEELNRIKNREFPLERLNIVRDIFIFSCYTGLSYIDVKQLRLDQISKGDDGNLWIFIKRQKTETPCHIPLLDEAKVILDRYKNHRICRWRKVALPMLTNQRMNGYLKEIADLCTITKVLTYHLARHTFATTITLSNGVPIETVSQMLGHNSLKTTQHYAKVIDTKVSTEMSALQEKLLERNKDEEDTGDVKVMKLFR</sequence>
<dbReference type="PROSITE" id="PS51900">
    <property type="entry name" value="CB"/>
    <property type="match status" value="1"/>
</dbReference>
<dbReference type="PANTHER" id="PTHR30349:SF64">
    <property type="entry name" value="PROPHAGE INTEGRASE INTD-RELATED"/>
    <property type="match status" value="1"/>
</dbReference>
<dbReference type="CDD" id="cd01185">
    <property type="entry name" value="INTN1_C_like"/>
    <property type="match status" value="1"/>
</dbReference>
<evidence type="ECO:0000256" key="1">
    <source>
        <dbReference type="ARBA" id="ARBA00008857"/>
    </source>
</evidence>
<keyword evidence="2" id="KW-0229">DNA integration</keyword>
<dbReference type="Proteomes" id="UP000487757">
    <property type="component" value="Unassembled WGS sequence"/>
</dbReference>
<evidence type="ECO:0000259" key="6">
    <source>
        <dbReference type="PROSITE" id="PS51898"/>
    </source>
</evidence>
<dbReference type="Pfam" id="PF13102">
    <property type="entry name" value="Phage_int_SAM_5"/>
    <property type="match status" value="1"/>
</dbReference>
<gene>
    <name evidence="8" type="ORF">GJU39_09720</name>
</gene>
<dbReference type="PANTHER" id="PTHR30349">
    <property type="entry name" value="PHAGE INTEGRASE-RELATED"/>
    <property type="match status" value="1"/>
</dbReference>
<dbReference type="InterPro" id="IPR010998">
    <property type="entry name" value="Integrase_recombinase_N"/>
</dbReference>
<dbReference type="GO" id="GO:0015074">
    <property type="term" value="P:DNA integration"/>
    <property type="evidence" value="ECO:0007669"/>
    <property type="project" value="UniProtKB-KW"/>
</dbReference>
<protein>
    <submittedName>
        <fullName evidence="8">Tyrosine-type recombinase/integrase</fullName>
    </submittedName>
</protein>
<evidence type="ECO:0000313" key="9">
    <source>
        <dbReference type="Proteomes" id="UP000487757"/>
    </source>
</evidence>
<keyword evidence="3 5" id="KW-0238">DNA-binding</keyword>
<dbReference type="InterPro" id="IPR002104">
    <property type="entry name" value="Integrase_catalytic"/>
</dbReference>
<organism evidence="8 9">
    <name type="scientific">Pedobacter petrophilus</name>
    <dbReference type="NCBI Taxonomy" id="1908241"/>
    <lineage>
        <taxon>Bacteria</taxon>
        <taxon>Pseudomonadati</taxon>
        <taxon>Bacteroidota</taxon>
        <taxon>Sphingobacteriia</taxon>
        <taxon>Sphingobacteriales</taxon>
        <taxon>Sphingobacteriaceae</taxon>
        <taxon>Pedobacter</taxon>
    </lineage>
</organism>
<dbReference type="OrthoDB" id="892893at2"/>
<dbReference type="InterPro" id="IPR050090">
    <property type="entry name" value="Tyrosine_recombinase_XerCD"/>
</dbReference>
<feature type="domain" description="Core-binding (CB)" evidence="7">
    <location>
        <begin position="108"/>
        <end position="203"/>
    </location>
</feature>
<dbReference type="Gene3D" id="1.10.150.130">
    <property type="match status" value="1"/>
</dbReference>
<comment type="caution">
    <text evidence="8">The sequence shown here is derived from an EMBL/GenBank/DDBJ whole genome shotgun (WGS) entry which is preliminary data.</text>
</comment>
<dbReference type="InterPro" id="IPR013762">
    <property type="entry name" value="Integrase-like_cat_sf"/>
</dbReference>
<dbReference type="AlphaFoldDB" id="A0A7K0G044"/>
<evidence type="ECO:0000313" key="8">
    <source>
        <dbReference type="EMBL" id="MRX76366.1"/>
    </source>
</evidence>
<feature type="domain" description="Tyr recombinase" evidence="6">
    <location>
        <begin position="223"/>
        <end position="401"/>
    </location>
</feature>
<proteinExistence type="inferred from homology"/>
<dbReference type="Gene3D" id="1.10.443.10">
    <property type="entry name" value="Intergrase catalytic core"/>
    <property type="match status" value="1"/>
</dbReference>
<keyword evidence="9" id="KW-1185">Reference proteome</keyword>
<evidence type="ECO:0000256" key="4">
    <source>
        <dbReference type="ARBA" id="ARBA00023172"/>
    </source>
</evidence>
<dbReference type="EMBL" id="WKKH01000012">
    <property type="protein sequence ID" value="MRX76366.1"/>
    <property type="molecule type" value="Genomic_DNA"/>
</dbReference>
<dbReference type="InterPro" id="IPR044068">
    <property type="entry name" value="CB"/>
</dbReference>
<reference evidence="8 9" key="1">
    <citation type="submission" date="2019-11" db="EMBL/GenBank/DDBJ databases">
        <title>Pedobacter petrophilus genome.</title>
        <authorList>
            <person name="Feldbauer M.J."/>
            <person name="Newman J.D."/>
        </authorList>
    </citation>
    <scope>NUCLEOTIDE SEQUENCE [LARGE SCALE GENOMIC DNA]</scope>
    <source>
        <strain evidence="8 9">LMG 29686</strain>
    </source>
</reference>
<evidence type="ECO:0000256" key="5">
    <source>
        <dbReference type="PROSITE-ProRule" id="PRU01248"/>
    </source>
</evidence>
<dbReference type="InterPro" id="IPR011010">
    <property type="entry name" value="DNA_brk_join_enz"/>
</dbReference>
<dbReference type="GO" id="GO:0006310">
    <property type="term" value="P:DNA recombination"/>
    <property type="evidence" value="ECO:0007669"/>
    <property type="project" value="UniProtKB-KW"/>
</dbReference>
<evidence type="ECO:0000256" key="3">
    <source>
        <dbReference type="ARBA" id="ARBA00023125"/>
    </source>
</evidence>
<evidence type="ECO:0000256" key="2">
    <source>
        <dbReference type="ARBA" id="ARBA00022908"/>
    </source>
</evidence>